<evidence type="ECO:0000256" key="5">
    <source>
        <dbReference type="ARBA" id="ARBA00023163"/>
    </source>
</evidence>
<dbReference type="PANTHER" id="PTHR43133">
    <property type="entry name" value="RNA POLYMERASE ECF-TYPE SIGMA FACTO"/>
    <property type="match status" value="1"/>
</dbReference>
<dbReference type="EMBL" id="CP034550">
    <property type="protein sequence ID" value="QFZ21547.1"/>
    <property type="molecule type" value="Genomic_DNA"/>
</dbReference>
<dbReference type="CDD" id="cd06171">
    <property type="entry name" value="Sigma70_r4"/>
    <property type="match status" value="1"/>
</dbReference>
<dbReference type="InterPro" id="IPR041916">
    <property type="entry name" value="Anti_sigma_zinc_sf"/>
</dbReference>
<feature type="compositionally biased region" description="Low complexity" evidence="6">
    <location>
        <begin position="450"/>
        <end position="464"/>
    </location>
</feature>
<dbReference type="InterPro" id="IPR027383">
    <property type="entry name" value="Znf_put"/>
</dbReference>
<name>A0A5Q0H5S6_SACSY</name>
<dbReference type="InterPro" id="IPR013324">
    <property type="entry name" value="RNA_pol_sigma_r3/r4-like"/>
</dbReference>
<keyword evidence="5" id="KW-0804">Transcription</keyword>
<dbReference type="InterPro" id="IPR036388">
    <property type="entry name" value="WH-like_DNA-bd_sf"/>
</dbReference>
<dbReference type="GO" id="GO:0016987">
    <property type="term" value="F:sigma factor activity"/>
    <property type="evidence" value="ECO:0007669"/>
    <property type="project" value="UniProtKB-KW"/>
</dbReference>
<dbReference type="Gene3D" id="1.10.10.10">
    <property type="entry name" value="Winged helix-like DNA-binding domain superfamily/Winged helix DNA-binding domain"/>
    <property type="match status" value="1"/>
</dbReference>
<dbReference type="GO" id="GO:0003677">
    <property type="term" value="F:DNA binding"/>
    <property type="evidence" value="ECO:0007669"/>
    <property type="project" value="UniProtKB-KW"/>
</dbReference>
<keyword evidence="2" id="KW-0805">Transcription regulation</keyword>
<dbReference type="Pfam" id="PF04542">
    <property type="entry name" value="Sigma70_r2"/>
    <property type="match status" value="1"/>
</dbReference>
<dbReference type="OrthoDB" id="4990598at2"/>
<proteinExistence type="inferred from homology"/>
<dbReference type="PANTHER" id="PTHR43133:SF8">
    <property type="entry name" value="RNA POLYMERASE SIGMA FACTOR HI_1459-RELATED"/>
    <property type="match status" value="1"/>
</dbReference>
<feature type="region of interest" description="Disordered" evidence="6">
    <location>
        <begin position="26"/>
        <end position="57"/>
    </location>
</feature>
<feature type="compositionally biased region" description="Low complexity" evidence="6">
    <location>
        <begin position="420"/>
        <end position="437"/>
    </location>
</feature>
<dbReference type="SUPFAM" id="SSF88659">
    <property type="entry name" value="Sigma3 and sigma4 domains of RNA polymerase sigma factors"/>
    <property type="match status" value="1"/>
</dbReference>
<dbReference type="NCBIfam" id="TIGR02937">
    <property type="entry name" value="sigma70-ECF"/>
    <property type="match status" value="1"/>
</dbReference>
<evidence type="ECO:0000259" key="9">
    <source>
        <dbReference type="Pfam" id="PF13490"/>
    </source>
</evidence>
<keyword evidence="3" id="KW-0731">Sigma factor</keyword>
<dbReference type="Gene3D" id="1.10.1740.10">
    <property type="match status" value="1"/>
</dbReference>
<evidence type="ECO:0000256" key="1">
    <source>
        <dbReference type="ARBA" id="ARBA00010641"/>
    </source>
</evidence>
<accession>A0A5Q0H5S6</accession>
<dbReference type="GO" id="GO:0006352">
    <property type="term" value="P:DNA-templated transcription initiation"/>
    <property type="evidence" value="ECO:0007669"/>
    <property type="project" value="InterPro"/>
</dbReference>
<dbReference type="InterPro" id="IPR014284">
    <property type="entry name" value="RNA_pol_sigma-70_dom"/>
</dbReference>
<evidence type="ECO:0000256" key="3">
    <source>
        <dbReference type="ARBA" id="ARBA00023082"/>
    </source>
</evidence>
<organism evidence="10 11">
    <name type="scientific">Saccharothrix syringae</name>
    <name type="common">Nocardiopsis syringae</name>
    <dbReference type="NCBI Taxonomy" id="103733"/>
    <lineage>
        <taxon>Bacteria</taxon>
        <taxon>Bacillati</taxon>
        <taxon>Actinomycetota</taxon>
        <taxon>Actinomycetes</taxon>
        <taxon>Pseudonocardiales</taxon>
        <taxon>Pseudonocardiaceae</taxon>
        <taxon>Saccharothrix</taxon>
    </lineage>
</organism>
<dbReference type="SUPFAM" id="SSF88946">
    <property type="entry name" value="Sigma2 domain of RNA polymerase sigma factors"/>
    <property type="match status" value="1"/>
</dbReference>
<evidence type="ECO:0000256" key="2">
    <source>
        <dbReference type="ARBA" id="ARBA00023015"/>
    </source>
</evidence>
<dbReference type="Pfam" id="PF13490">
    <property type="entry name" value="zf-HC2"/>
    <property type="match status" value="1"/>
</dbReference>
<protein>
    <submittedName>
        <fullName evidence="10">Sigma-70 family RNA polymerase sigma factor</fullName>
    </submittedName>
</protein>
<comment type="similarity">
    <text evidence="1">Belongs to the sigma-70 factor family. ECF subfamily.</text>
</comment>
<keyword evidence="4" id="KW-0238">DNA-binding</keyword>
<dbReference type="Gene3D" id="1.10.10.1320">
    <property type="entry name" value="Anti-sigma factor, zinc-finger domain"/>
    <property type="match status" value="1"/>
</dbReference>
<keyword evidence="11" id="KW-1185">Reference proteome</keyword>
<evidence type="ECO:0000256" key="6">
    <source>
        <dbReference type="SAM" id="MobiDB-lite"/>
    </source>
</evidence>
<evidence type="ECO:0000259" key="8">
    <source>
        <dbReference type="Pfam" id="PF08281"/>
    </source>
</evidence>
<feature type="domain" description="Putative zinc-finger" evidence="9">
    <location>
        <begin position="246"/>
        <end position="280"/>
    </location>
</feature>
<sequence length="606" mass="59771">MLGQPDGRDVDEWRAADPDVLRAGLDRALDGGTDDAGGGLGNAGHTGDGGTGGGSASSDAELIAAVRDGNTRAYGQLYARHVGAARTLARQLSRSPVEADDLVSDAFAKVLMALRAGRGPDSAFRPYLLTALRHTAYDRTRQERRLELAGDVEAVSGVERVASLPFHDTAVAELERSLAARAFASLPERWRAVLWHTEVEGQSHAEVAPLLGLTANGVSAMAYRAREGLRKAYLQAHVEQNPGGRCRAAVSRLGAWTRRGLSVRESAQVEAHLDECPACRALAAELADVSGALRGVVAPLVLGVGASGYLASAGTGSAALAGGAAAGGAAAGGAAAGNALAGGTAASGTAIGGGAVGGAVGSTTSSAAQWLGAAASAVAVAVVVVSGTATRDEVVPGLGADPTPTVANGFVPTATATWQPPAGSTSSPGGSPTDVPGLATTGGSPPVVLPPATTTTGAGATTPAAEPPGDRLTPTAPAGLSTDTGGPPTPLPVIVRNTGSTPLPPPVVTLSLPDDVRVVGAGNGLVGRRLVALDGADGQVQVPCPAGRGTVTCEAEAGLAPGESVTFLFRVLAGPKATGGEITGSVSAGAAPGMPVRVPVTITPKK</sequence>
<reference evidence="11" key="1">
    <citation type="journal article" date="2021" name="Curr. Microbiol.">
        <title>Complete genome of nocamycin-producing strain Saccharothrix syringae NRRL B-16468 reveals the biosynthetic potential for secondary metabolites.</title>
        <authorList>
            <person name="Mo X."/>
            <person name="Yang S."/>
        </authorList>
    </citation>
    <scope>NUCLEOTIDE SEQUENCE [LARGE SCALE GENOMIC DNA]</scope>
    <source>
        <strain evidence="11">ATCC 51364 / DSM 43886 / JCM 6844 / KCTC 9398 / NBRC 14523 / NRRL B-16468 / INA 2240</strain>
    </source>
</reference>
<feature type="region of interest" description="Disordered" evidence="6">
    <location>
        <begin position="413"/>
        <end position="487"/>
    </location>
</feature>
<evidence type="ECO:0000256" key="4">
    <source>
        <dbReference type="ARBA" id="ARBA00023125"/>
    </source>
</evidence>
<gene>
    <name evidence="10" type="ORF">EKG83_32860</name>
</gene>
<dbReference type="InterPro" id="IPR007627">
    <property type="entry name" value="RNA_pol_sigma70_r2"/>
</dbReference>
<dbReference type="InterPro" id="IPR039425">
    <property type="entry name" value="RNA_pol_sigma-70-like"/>
</dbReference>
<feature type="compositionally biased region" description="Gly residues" evidence="6">
    <location>
        <begin position="34"/>
        <end position="55"/>
    </location>
</feature>
<dbReference type="KEGG" id="ssyi:EKG83_32860"/>
<dbReference type="InterPro" id="IPR013325">
    <property type="entry name" value="RNA_pol_sigma_r2"/>
</dbReference>
<dbReference type="InterPro" id="IPR013249">
    <property type="entry name" value="RNA_pol_sigma70_r4_t2"/>
</dbReference>
<dbReference type="AlphaFoldDB" id="A0A5Q0H5S6"/>
<dbReference type="Pfam" id="PF08281">
    <property type="entry name" value="Sigma70_r4_2"/>
    <property type="match status" value="1"/>
</dbReference>
<evidence type="ECO:0000313" key="11">
    <source>
        <dbReference type="Proteomes" id="UP000325787"/>
    </source>
</evidence>
<feature type="domain" description="RNA polymerase sigma-70 region 2" evidence="7">
    <location>
        <begin position="77"/>
        <end position="145"/>
    </location>
</feature>
<evidence type="ECO:0000313" key="10">
    <source>
        <dbReference type="EMBL" id="QFZ21547.1"/>
    </source>
</evidence>
<dbReference type="RefSeq" id="WP_051766779.1">
    <property type="nucleotide sequence ID" value="NZ_CP034550.1"/>
</dbReference>
<feature type="domain" description="RNA polymerase sigma factor 70 region 4 type 2" evidence="8">
    <location>
        <begin position="180"/>
        <end position="227"/>
    </location>
</feature>
<dbReference type="Proteomes" id="UP000325787">
    <property type="component" value="Chromosome"/>
</dbReference>
<evidence type="ECO:0000259" key="7">
    <source>
        <dbReference type="Pfam" id="PF04542"/>
    </source>
</evidence>